<evidence type="ECO:0000313" key="2">
    <source>
        <dbReference type="EMBL" id="KAG5940353.1"/>
    </source>
</evidence>
<reference evidence="2 3" key="1">
    <citation type="journal article" date="2020" name="bioRxiv">
        <title>Whole genome comparisons of ergot fungi reveals the divergence and evolution of species within the genus Claviceps are the result of varying mechanisms driving genome evolution and host range expansion.</title>
        <authorList>
            <person name="Wyka S.A."/>
            <person name="Mondo S.J."/>
            <person name="Liu M."/>
            <person name="Dettman J."/>
            <person name="Nalam V."/>
            <person name="Broders K.D."/>
        </authorList>
    </citation>
    <scope>NUCLEOTIDE SEQUENCE [LARGE SCALE GENOMIC DNA]</scope>
    <source>
        <strain evidence="2 3">CCC 1485</strain>
    </source>
</reference>
<keyword evidence="3" id="KW-1185">Reference proteome</keyword>
<dbReference type="Proteomes" id="UP000706124">
    <property type="component" value="Unassembled WGS sequence"/>
</dbReference>
<dbReference type="EMBL" id="SRPO01000116">
    <property type="protein sequence ID" value="KAG5940353.1"/>
    <property type="molecule type" value="Genomic_DNA"/>
</dbReference>
<feature type="compositionally biased region" description="Basic and acidic residues" evidence="1">
    <location>
        <begin position="1"/>
        <end position="53"/>
    </location>
</feature>
<name>A0A9P7MDZ9_9HYPO</name>
<comment type="caution">
    <text evidence="2">The sequence shown here is derived from an EMBL/GenBank/DDBJ whole genome shotgun (WGS) entry which is preliminary data.</text>
</comment>
<organism evidence="2 3">
    <name type="scientific">Claviceps pazoutovae</name>
    <dbReference type="NCBI Taxonomy" id="1649127"/>
    <lineage>
        <taxon>Eukaryota</taxon>
        <taxon>Fungi</taxon>
        <taxon>Dikarya</taxon>
        <taxon>Ascomycota</taxon>
        <taxon>Pezizomycotina</taxon>
        <taxon>Sordariomycetes</taxon>
        <taxon>Hypocreomycetidae</taxon>
        <taxon>Hypocreales</taxon>
        <taxon>Clavicipitaceae</taxon>
        <taxon>Claviceps</taxon>
    </lineage>
</organism>
<accession>A0A9P7MDZ9</accession>
<protein>
    <submittedName>
        <fullName evidence="2">Uncharacterized protein</fullName>
    </submittedName>
</protein>
<feature type="region of interest" description="Disordered" evidence="1">
    <location>
        <begin position="1"/>
        <end position="84"/>
    </location>
</feature>
<gene>
    <name evidence="2" type="ORF">E4U60_000542</name>
</gene>
<evidence type="ECO:0000256" key="1">
    <source>
        <dbReference type="SAM" id="MobiDB-lite"/>
    </source>
</evidence>
<dbReference type="AlphaFoldDB" id="A0A9P7MDZ9"/>
<proteinExistence type="predicted"/>
<feature type="compositionally biased region" description="Basic and acidic residues" evidence="1">
    <location>
        <begin position="65"/>
        <end position="84"/>
    </location>
</feature>
<sequence length="97" mass="11331">MLERRVDFQTITRDDAMEPDQQDRRFRQRESETARKLEASKLRSMRARRDGYRRTSGRRSNRSFRGIEKGDVGDGGETQRETLSCKKSAKCLGEEAM</sequence>
<evidence type="ECO:0000313" key="3">
    <source>
        <dbReference type="Proteomes" id="UP000706124"/>
    </source>
</evidence>